<dbReference type="Gene3D" id="2.60.120.200">
    <property type="match status" value="2"/>
</dbReference>
<proteinExistence type="predicted"/>
<sequence>MSTPSYWVAIAEPGNVIASATSTSITFTGLTANTSYLVTVFGIYGNNACTGPSTLTITTSANNVSPTSIDGNALWFDAADATTITKSGTAVSQWNDKSVNGYSVVQATSANQPVYTASLLNGQAGIVLSNTAWLAQTASNMPLFTGSTGTTAFFVARNDSSQPSGGWDIFNTLFFTSPGGSGNTIRYHFSFSYGTTQGVGLRIGAPSEISVGQAGVVTLGTNAVVGFTISSNSAVVSVNGTSTSYTGYSLLNANNIGTQFVFGENRQNNVVRDIAIYEMVGFNRQLSTYQQQIIEGYLAWKWALQGNLPSTHPYKSSKPVPSALYNPLAIPGCILWLDAADTASIVLSGSNVTQWNDKSNGGYNFTQATTASQPTYSAMSNGKNGINLGTSKSMANSSIPFTTNYTIFAIGYTASNGYGRLLNGGSDGLLFFGAGNGVTQFATFTGNGGWTDTNTNSPATSVANLCLMELTNNNTSTGLIPYVNGTALTGKNGTTITFTGLTLGQYSGGQYWNGYVAEILIYNSVLTTIQRQQVEGYLASKWAIQSSLPGAHPYYSIAPTSTTLSPFNPMSVRGCIAWYDAMDQTTITQSSGAVSQWADKSGYGSDLTQATAGNKPTYVTDGIIKGPTVSFASANSTFLSGGTNYALSTNGFAMFSVVKFNDAASTNGAILNKALAGQVTGKIIFIRESGSINMGPTVTGGDTGLIYTDTYTANTYRIICSIYNRTAATKQIYQNGTLVANATGVTAATQPNTYNFIMGAYNNGSGTASPPYAGFYLNGNIAEILCYSYSTDMTSTTQQAIEGYLAWKWGIQSYLPANHVYYSVAPTATALTGGGGGSAPSAPTGVSGTASNSTTINVSFTAASGATSYTVTSSPGSFTGTGSASPIAVSGLSSNTSYTFAVTATNSYGTSSASTASSAVITFPGAPTIGTATASGSTGASVTFTGNTGGGAAAITSYTVTSSSGSFTGTGSSSPITVGGLSTGIAYTFTVTETTSVGTSTASSASNSVTLTAAAGGTGSGTGTFTTSTSGSYTVFTYTGNGTFTMSGAKTLSLLAVAGGGGAGLGGGGAGGVIQSTVTLTAADTITITVGGGGAARTDVALNSTFAGGNTTAIFATATSNNKTAIGGGAGASYNNYIAGAGGSGGGSRAYTGGNQGAGTAGQGNRGGSAGNNSNCGGGGAGAQGVDSTSDGQATAGGNGVICTLAGINSKYPSIYWGGGGGGGAPAGFTNAGGAGGFGGGASGTAIGGTQTAADTNGFTTTTTRINGANNTGGGGGGANATQGGVGGSGIVVIAYLT</sequence>
<feature type="domain" description="Fibronectin type-III" evidence="2">
    <location>
        <begin position="842"/>
        <end position="925"/>
    </location>
</feature>
<dbReference type="InterPro" id="IPR013783">
    <property type="entry name" value="Ig-like_fold"/>
</dbReference>
<dbReference type="SMART" id="SM00060">
    <property type="entry name" value="FN3"/>
    <property type="match status" value="2"/>
</dbReference>
<evidence type="ECO:0000313" key="3">
    <source>
        <dbReference type="EMBL" id="QHU26620.1"/>
    </source>
</evidence>
<dbReference type="InterPro" id="IPR013320">
    <property type="entry name" value="ConA-like_dom_sf"/>
</dbReference>
<accession>A0A6C0L8H1</accession>
<dbReference type="EMBL" id="MN740443">
    <property type="protein sequence ID" value="QHU26620.1"/>
    <property type="molecule type" value="Genomic_DNA"/>
</dbReference>
<feature type="domain" description="Fibronectin type-III" evidence="2">
    <location>
        <begin position="926"/>
        <end position="1015"/>
    </location>
</feature>
<organism evidence="3">
    <name type="scientific">viral metagenome</name>
    <dbReference type="NCBI Taxonomy" id="1070528"/>
    <lineage>
        <taxon>unclassified sequences</taxon>
        <taxon>metagenomes</taxon>
        <taxon>organismal metagenomes</taxon>
    </lineage>
</organism>
<name>A0A6C0L8H1_9ZZZZ</name>
<evidence type="ECO:0000256" key="1">
    <source>
        <dbReference type="ARBA" id="ARBA00022737"/>
    </source>
</evidence>
<dbReference type="InterPro" id="IPR049304">
    <property type="entry name" value="Gly_rich_dom"/>
</dbReference>
<protein>
    <recommendedName>
        <fullName evidence="2">Fibronectin type-III domain-containing protein</fullName>
    </recommendedName>
</protein>
<dbReference type="PANTHER" id="PTHR13817:SF73">
    <property type="entry name" value="FIBRONECTIN TYPE-III DOMAIN-CONTAINING PROTEIN"/>
    <property type="match status" value="1"/>
</dbReference>
<dbReference type="InterPro" id="IPR036116">
    <property type="entry name" value="FN3_sf"/>
</dbReference>
<dbReference type="InterPro" id="IPR003961">
    <property type="entry name" value="FN3_dom"/>
</dbReference>
<dbReference type="PANTHER" id="PTHR13817">
    <property type="entry name" value="TITIN"/>
    <property type="match status" value="1"/>
</dbReference>
<dbReference type="Pfam" id="PF21722">
    <property type="entry name" value="Gly_rich_2"/>
    <property type="match status" value="1"/>
</dbReference>
<dbReference type="SUPFAM" id="SSF49265">
    <property type="entry name" value="Fibronectin type III"/>
    <property type="match status" value="2"/>
</dbReference>
<dbReference type="Gene3D" id="2.60.40.10">
    <property type="entry name" value="Immunoglobulins"/>
    <property type="match status" value="3"/>
</dbReference>
<keyword evidence="1" id="KW-0677">Repeat</keyword>
<reference evidence="3" key="1">
    <citation type="journal article" date="2020" name="Nature">
        <title>Giant virus diversity and host interactions through global metagenomics.</title>
        <authorList>
            <person name="Schulz F."/>
            <person name="Roux S."/>
            <person name="Paez-Espino D."/>
            <person name="Jungbluth S."/>
            <person name="Walsh D.A."/>
            <person name="Denef V.J."/>
            <person name="McMahon K.D."/>
            <person name="Konstantinidis K.T."/>
            <person name="Eloe-Fadrosh E.A."/>
            <person name="Kyrpides N.C."/>
            <person name="Woyke T."/>
        </authorList>
    </citation>
    <scope>NUCLEOTIDE SEQUENCE</scope>
    <source>
        <strain evidence="3">GVMAG-M-3300027759-42</strain>
    </source>
</reference>
<evidence type="ECO:0000259" key="2">
    <source>
        <dbReference type="PROSITE" id="PS50853"/>
    </source>
</evidence>
<dbReference type="SUPFAM" id="SSF49899">
    <property type="entry name" value="Concanavalin A-like lectins/glucanases"/>
    <property type="match status" value="2"/>
</dbReference>
<dbReference type="Pfam" id="PF00041">
    <property type="entry name" value="fn3"/>
    <property type="match status" value="1"/>
</dbReference>
<dbReference type="InterPro" id="IPR050964">
    <property type="entry name" value="Striated_Muscle_Regulatory"/>
</dbReference>
<dbReference type="PROSITE" id="PS50853">
    <property type="entry name" value="FN3"/>
    <property type="match status" value="2"/>
</dbReference>